<dbReference type="EMBL" id="BARW01018778">
    <property type="protein sequence ID" value="GAJ01973.1"/>
    <property type="molecule type" value="Genomic_DNA"/>
</dbReference>
<evidence type="ECO:0008006" key="2">
    <source>
        <dbReference type="Google" id="ProtNLM"/>
    </source>
</evidence>
<dbReference type="InterPro" id="IPR050114">
    <property type="entry name" value="UPF0173_UPF0282_UlaG_hydrolase"/>
</dbReference>
<dbReference type="AlphaFoldDB" id="X1T9H9"/>
<reference evidence="1" key="1">
    <citation type="journal article" date="2014" name="Front. Microbiol.">
        <title>High frequency of phylogenetically diverse reductive dehalogenase-homologous genes in deep subseafloor sedimentary metagenomes.</title>
        <authorList>
            <person name="Kawai M."/>
            <person name="Futagami T."/>
            <person name="Toyoda A."/>
            <person name="Takaki Y."/>
            <person name="Nishi S."/>
            <person name="Hori S."/>
            <person name="Arai W."/>
            <person name="Tsubouchi T."/>
            <person name="Morono Y."/>
            <person name="Uchiyama I."/>
            <person name="Ito T."/>
            <person name="Fujiyama A."/>
            <person name="Inagaki F."/>
            <person name="Takami H."/>
        </authorList>
    </citation>
    <scope>NUCLEOTIDE SEQUENCE</scope>
    <source>
        <strain evidence="1">Expedition CK06-06</strain>
    </source>
</reference>
<evidence type="ECO:0000313" key="1">
    <source>
        <dbReference type="EMBL" id="GAJ01973.1"/>
    </source>
</evidence>
<gene>
    <name evidence="1" type="ORF">S12H4_32077</name>
</gene>
<proteinExistence type="predicted"/>
<dbReference type="Gene3D" id="3.60.15.10">
    <property type="entry name" value="Ribonuclease Z/Hydroxyacylglutathione hydrolase-like"/>
    <property type="match status" value="1"/>
</dbReference>
<dbReference type="SUPFAM" id="SSF56281">
    <property type="entry name" value="Metallo-hydrolase/oxidoreductase"/>
    <property type="match status" value="1"/>
</dbReference>
<name>X1T9H9_9ZZZZ</name>
<protein>
    <recommendedName>
        <fullName evidence="2">Metallo-beta-lactamase domain-containing protein</fullName>
    </recommendedName>
</protein>
<dbReference type="PANTHER" id="PTHR43546">
    <property type="entry name" value="UPF0173 METAL-DEPENDENT HYDROLASE MJ1163-RELATED"/>
    <property type="match status" value="1"/>
</dbReference>
<feature type="non-terminal residue" evidence="1">
    <location>
        <position position="1"/>
    </location>
</feature>
<dbReference type="InterPro" id="IPR036866">
    <property type="entry name" value="RibonucZ/Hydroxyglut_hydro"/>
</dbReference>
<organism evidence="1">
    <name type="scientific">marine sediment metagenome</name>
    <dbReference type="NCBI Taxonomy" id="412755"/>
    <lineage>
        <taxon>unclassified sequences</taxon>
        <taxon>metagenomes</taxon>
        <taxon>ecological metagenomes</taxon>
    </lineage>
</organism>
<sequence length="93" mass="10547">YKPDIMIVCINGHGNTGSMNYEEAVELTALIRPKIVIPMHYGMFKENTADPQEFARLLKKSNLTSRGVILDYAKPFIYKSSLASNQQIHAEKF</sequence>
<comment type="caution">
    <text evidence="1">The sequence shown here is derived from an EMBL/GenBank/DDBJ whole genome shotgun (WGS) entry which is preliminary data.</text>
</comment>
<dbReference type="PANTHER" id="PTHR43546:SF3">
    <property type="entry name" value="UPF0173 METAL-DEPENDENT HYDROLASE MJ1163"/>
    <property type="match status" value="1"/>
</dbReference>
<accession>X1T9H9</accession>